<dbReference type="AlphaFoldDB" id="A0A9P1CSW2"/>
<keyword evidence="4" id="KW-1185">Reference proteome</keyword>
<evidence type="ECO:0000313" key="2">
    <source>
        <dbReference type="EMBL" id="CAI3996865.1"/>
    </source>
</evidence>
<organism evidence="2">
    <name type="scientific">Cladocopium goreaui</name>
    <dbReference type="NCBI Taxonomy" id="2562237"/>
    <lineage>
        <taxon>Eukaryota</taxon>
        <taxon>Sar</taxon>
        <taxon>Alveolata</taxon>
        <taxon>Dinophyceae</taxon>
        <taxon>Suessiales</taxon>
        <taxon>Symbiodiniaceae</taxon>
        <taxon>Cladocopium</taxon>
    </lineage>
</organism>
<gene>
    <name evidence="2" type="ORF">C1SCF055_LOCUS23301</name>
</gene>
<evidence type="ECO:0000256" key="1">
    <source>
        <dbReference type="SAM" id="MobiDB-lite"/>
    </source>
</evidence>
<dbReference type="EMBL" id="CAMXCT030002258">
    <property type="protein sequence ID" value="CAL4784177.1"/>
    <property type="molecule type" value="Genomic_DNA"/>
</dbReference>
<dbReference type="EMBL" id="CAMXCT010002258">
    <property type="protein sequence ID" value="CAI3996865.1"/>
    <property type="molecule type" value="Genomic_DNA"/>
</dbReference>
<name>A0A9P1CSW2_9DINO</name>
<feature type="compositionally biased region" description="Low complexity" evidence="1">
    <location>
        <begin position="138"/>
        <end position="149"/>
    </location>
</feature>
<protein>
    <submittedName>
        <fullName evidence="2">Uncharacterized protein</fullName>
    </submittedName>
</protein>
<sequence length="235" mass="26134">METSILIEGFGKSFALDLRLSSLDLQLTAIQSVLSILEHSIRVTSRAEDQKLLRLQVEEVEDLRQRLFTDSIQVTLTESEEEHQALDKNIFEDLAAMAAEIEDLEEMAVTKVNAMKGLVPELPGVMPDMAIEDEAICSSASSPDSQSPDFEAVPTNDTGNRSPRKVRRHTWGLPMPSQLQKEVCGLARWYPRSQVFIPCGNERQISNLEMTGTQVVGLPAEQGCYGSTRAFQESH</sequence>
<evidence type="ECO:0000313" key="4">
    <source>
        <dbReference type="Proteomes" id="UP001152797"/>
    </source>
</evidence>
<accession>A0A9P1CSW2</accession>
<comment type="caution">
    <text evidence="2">The sequence shown here is derived from an EMBL/GenBank/DDBJ whole genome shotgun (WGS) entry which is preliminary data.</text>
</comment>
<dbReference type="EMBL" id="CAMXCT020002258">
    <property type="protein sequence ID" value="CAL1150240.1"/>
    <property type="molecule type" value="Genomic_DNA"/>
</dbReference>
<proteinExistence type="predicted"/>
<reference evidence="2" key="1">
    <citation type="submission" date="2022-10" db="EMBL/GenBank/DDBJ databases">
        <authorList>
            <person name="Chen Y."/>
            <person name="Dougan E. K."/>
            <person name="Chan C."/>
            <person name="Rhodes N."/>
            <person name="Thang M."/>
        </authorList>
    </citation>
    <scope>NUCLEOTIDE SEQUENCE</scope>
</reference>
<feature type="region of interest" description="Disordered" evidence="1">
    <location>
        <begin position="137"/>
        <end position="168"/>
    </location>
</feature>
<evidence type="ECO:0000313" key="3">
    <source>
        <dbReference type="EMBL" id="CAL1150240.1"/>
    </source>
</evidence>
<reference evidence="3" key="2">
    <citation type="submission" date="2024-04" db="EMBL/GenBank/DDBJ databases">
        <authorList>
            <person name="Chen Y."/>
            <person name="Shah S."/>
            <person name="Dougan E. K."/>
            <person name="Thang M."/>
            <person name="Chan C."/>
        </authorList>
    </citation>
    <scope>NUCLEOTIDE SEQUENCE [LARGE SCALE GENOMIC DNA]</scope>
</reference>
<dbReference type="Proteomes" id="UP001152797">
    <property type="component" value="Unassembled WGS sequence"/>
</dbReference>